<dbReference type="HOGENOM" id="CLU_2839525_0_0_2"/>
<dbReference type="GeneID" id="7797477"/>
<proteinExistence type="predicted"/>
<sequence length="78" mass="9266">MSCWVNKDFDESALLENVVQGHLKRKEGEIFYYKNSEEIDVVTNNYKTEVKKKRSHKLYPKDVTILGKEEIPFFLIKL</sequence>
<reference evidence="2" key="1">
    <citation type="journal article" date="2009" name="Proc. Natl. Acad. Sci. U.S.A.">
        <title>Biogeography of the Sulfolobus islandicus pan-genome.</title>
        <authorList>
            <person name="Reno M.L."/>
            <person name="Held N.L."/>
            <person name="Fields C.J."/>
            <person name="Burke P.V."/>
            <person name="Whitaker R.J."/>
        </authorList>
    </citation>
    <scope>NUCLEOTIDE SEQUENCE [LARGE SCALE GENOMIC DNA]</scope>
    <source>
        <strain evidence="2">L.D.8.5 / Lassen #2</strain>
    </source>
</reference>
<dbReference type="Proteomes" id="UP000001404">
    <property type="component" value="Chromosome"/>
</dbReference>
<evidence type="ECO:0000313" key="1">
    <source>
        <dbReference type="EMBL" id="ADB86417.1"/>
    </source>
</evidence>
<protein>
    <submittedName>
        <fullName evidence="1">Uncharacterized protein</fullName>
    </submittedName>
</protein>
<evidence type="ECO:0000313" key="2">
    <source>
        <dbReference type="Proteomes" id="UP000001404"/>
    </source>
</evidence>
<dbReference type="RefSeq" id="WP_012952442.1">
    <property type="nucleotide sequence ID" value="NC_013769.1"/>
</dbReference>
<name>D2PHD9_SACI9</name>
<organism evidence="1 2">
    <name type="scientific">Saccharolobus islandicus (strain L.D.8.5 / Lassen #2)</name>
    <name type="common">Sulfolobus islandicus</name>
    <dbReference type="NCBI Taxonomy" id="425944"/>
    <lineage>
        <taxon>Archaea</taxon>
        <taxon>Thermoproteota</taxon>
        <taxon>Thermoprotei</taxon>
        <taxon>Sulfolobales</taxon>
        <taxon>Sulfolobaceae</taxon>
        <taxon>Saccharolobus</taxon>
    </lineage>
</organism>
<accession>D2PHD9</accession>
<dbReference type="AlphaFoldDB" id="D2PHD9"/>
<dbReference type="KEGG" id="sii:LD85_0688"/>
<dbReference type="EMBL" id="CP001731">
    <property type="protein sequence ID" value="ADB86417.1"/>
    <property type="molecule type" value="Genomic_DNA"/>
</dbReference>
<gene>
    <name evidence="1" type="ordered locus">LD85_0688</name>
</gene>